<dbReference type="GO" id="GO:0006592">
    <property type="term" value="P:ornithine biosynthetic process"/>
    <property type="evidence" value="ECO:0007669"/>
    <property type="project" value="TreeGrafter"/>
</dbReference>
<comment type="similarity">
    <text evidence="2 11">Belongs to the ArgJ family.</text>
</comment>
<evidence type="ECO:0000256" key="5">
    <source>
        <dbReference type="ARBA" id="ARBA00022571"/>
    </source>
</evidence>
<dbReference type="GO" id="GO:0005737">
    <property type="term" value="C:cytoplasm"/>
    <property type="evidence" value="ECO:0007669"/>
    <property type="project" value="UniProtKB-SubCell"/>
</dbReference>
<keyword evidence="10 11" id="KW-0012">Acyltransferase</keyword>
<evidence type="ECO:0000256" key="10">
    <source>
        <dbReference type="ARBA" id="ARBA00023315"/>
    </source>
</evidence>
<feature type="binding site" evidence="11">
    <location>
        <position position="403"/>
    </location>
    <ligand>
        <name>substrate</name>
    </ligand>
</feature>
<evidence type="ECO:0000256" key="11">
    <source>
        <dbReference type="HAMAP-Rule" id="MF_01106"/>
    </source>
</evidence>
<keyword evidence="13" id="KW-1185">Reference proteome</keyword>
<feature type="binding site" evidence="11">
    <location>
        <position position="162"/>
    </location>
    <ligand>
        <name>substrate</name>
    </ligand>
</feature>
<keyword evidence="7 11" id="KW-0808">Transferase</keyword>
<comment type="pathway">
    <text evidence="11">Amino-acid biosynthesis; L-arginine biosynthesis; L-ornithine and N-acetyl-L-glutamate from L-glutamate and N(2)-acetyl-L-ornithine (cyclic): step 1/1.</text>
</comment>
<evidence type="ECO:0000256" key="7">
    <source>
        <dbReference type="ARBA" id="ARBA00022679"/>
    </source>
</evidence>
<keyword evidence="9 11" id="KW-0511">Multifunctional enzyme</keyword>
<feature type="binding site" evidence="11">
    <location>
        <position position="280"/>
    </location>
    <ligand>
        <name>substrate</name>
    </ligand>
</feature>
<feature type="site" description="Involved in the stabilization of negative charge on the oxyanion by the formation of the oxyanion hole" evidence="11">
    <location>
        <position position="126"/>
    </location>
</feature>
<dbReference type="PANTHER" id="PTHR23100:SF0">
    <property type="entry name" value="ARGININE BIOSYNTHESIS BIFUNCTIONAL PROTEIN ARGJ, MITOCHONDRIAL"/>
    <property type="match status" value="1"/>
</dbReference>
<dbReference type="GO" id="GO:0004042">
    <property type="term" value="F:L-glutamate N-acetyltransferase activity"/>
    <property type="evidence" value="ECO:0007669"/>
    <property type="project" value="UniProtKB-UniRule"/>
</dbReference>
<dbReference type="AlphaFoldDB" id="A0A4R1N1C2"/>
<dbReference type="PANTHER" id="PTHR23100">
    <property type="entry name" value="ARGININE BIOSYNTHESIS BIFUNCTIONAL PROTEIN ARGJ"/>
    <property type="match status" value="1"/>
</dbReference>
<evidence type="ECO:0000256" key="4">
    <source>
        <dbReference type="ARBA" id="ARBA00022490"/>
    </source>
</evidence>
<dbReference type="GO" id="GO:0006526">
    <property type="term" value="P:L-arginine biosynthetic process"/>
    <property type="evidence" value="ECO:0007669"/>
    <property type="project" value="UniProtKB-UniRule"/>
</dbReference>
<name>A0A4R1N1C2_9RHOB</name>
<protein>
    <recommendedName>
        <fullName evidence="11">Arginine biosynthesis bifunctional protein ArgJ</fullName>
    </recommendedName>
    <domain>
        <recommendedName>
            <fullName evidence="11">Glutamate N-acetyltransferase</fullName>
            <ecNumber evidence="11">2.3.1.35</ecNumber>
        </recommendedName>
        <alternativeName>
            <fullName evidence="11">Ornithine acetyltransferase</fullName>
            <shortName evidence="11">OATase</shortName>
        </alternativeName>
        <alternativeName>
            <fullName evidence="11">Ornithine transacetylase</fullName>
        </alternativeName>
    </domain>
    <domain>
        <recommendedName>
            <fullName evidence="11">Amino-acid acetyltransferase</fullName>
            <ecNumber evidence="11">2.3.1.1</ecNumber>
        </recommendedName>
        <alternativeName>
            <fullName evidence="11">N-acetylglutamate synthase</fullName>
            <shortName evidence="11">AGSase</shortName>
        </alternativeName>
    </domain>
    <component>
        <recommendedName>
            <fullName evidence="11">Arginine biosynthesis bifunctional protein ArgJ alpha chain</fullName>
        </recommendedName>
    </component>
    <component>
        <recommendedName>
            <fullName evidence="11">Arginine biosynthesis bifunctional protein ArgJ beta chain</fullName>
        </recommendedName>
    </component>
</protein>
<dbReference type="FunFam" id="3.10.20.340:FF:000003">
    <property type="entry name" value="Arginine biosynthesis bifunctional protein ArgJ"/>
    <property type="match status" value="1"/>
</dbReference>
<dbReference type="RefSeq" id="WP_132861737.1">
    <property type="nucleotide sequence ID" value="NZ_SMGR01000004.1"/>
</dbReference>
<feature type="chain" id="PRO_5023256461" description="Arginine biosynthesis bifunctional protein ArgJ alpha chain" evidence="11">
    <location>
        <begin position="1"/>
        <end position="198"/>
    </location>
</feature>
<reference evidence="12 13" key="1">
    <citation type="submission" date="2019-03" db="EMBL/GenBank/DDBJ databases">
        <title>Genomic Encyclopedia of Archaeal and Bacterial Type Strains, Phase II (KMG-II): from individual species to whole genera.</title>
        <authorList>
            <person name="Goeker M."/>
        </authorList>
    </citation>
    <scope>NUCLEOTIDE SEQUENCE [LARGE SCALE GENOMIC DNA]</scope>
    <source>
        <strain evidence="12 13">DSM 26433</strain>
    </source>
</reference>
<comment type="catalytic activity">
    <reaction evidence="11">
        <text>N(2)-acetyl-L-ornithine + L-glutamate = N-acetyl-L-glutamate + L-ornithine</text>
        <dbReference type="Rhea" id="RHEA:15349"/>
        <dbReference type="ChEBI" id="CHEBI:29985"/>
        <dbReference type="ChEBI" id="CHEBI:44337"/>
        <dbReference type="ChEBI" id="CHEBI:46911"/>
        <dbReference type="ChEBI" id="CHEBI:57805"/>
        <dbReference type="EC" id="2.3.1.35"/>
    </reaction>
</comment>
<feature type="binding site" evidence="11">
    <location>
        <position position="199"/>
    </location>
    <ligand>
        <name>substrate</name>
    </ligand>
</feature>
<keyword evidence="6 11" id="KW-0028">Amino-acid biosynthesis</keyword>
<evidence type="ECO:0000256" key="3">
    <source>
        <dbReference type="ARBA" id="ARBA00011475"/>
    </source>
</evidence>
<keyword evidence="8 11" id="KW-0068">Autocatalytic cleavage</keyword>
<dbReference type="NCBIfam" id="TIGR00120">
    <property type="entry name" value="ArgJ"/>
    <property type="match status" value="1"/>
</dbReference>
<dbReference type="CDD" id="cd02152">
    <property type="entry name" value="OAT"/>
    <property type="match status" value="1"/>
</dbReference>
<keyword evidence="4 11" id="KW-0963">Cytoplasm</keyword>
<dbReference type="NCBIfam" id="NF003802">
    <property type="entry name" value="PRK05388.1"/>
    <property type="match status" value="1"/>
</dbReference>
<feature type="binding site" evidence="11">
    <location>
        <position position="188"/>
    </location>
    <ligand>
        <name>substrate</name>
    </ligand>
</feature>
<comment type="pathway">
    <text evidence="11">Amino-acid biosynthesis; L-arginine biosynthesis; N(2)-acetyl-L-ornithine from L-glutamate: step 1/4.</text>
</comment>
<keyword evidence="5 11" id="KW-0055">Arginine biosynthesis</keyword>
<dbReference type="HAMAP" id="MF_01106">
    <property type="entry name" value="ArgJ"/>
    <property type="match status" value="1"/>
</dbReference>
<evidence type="ECO:0000313" key="12">
    <source>
        <dbReference type="EMBL" id="TCK99909.1"/>
    </source>
</evidence>
<dbReference type="Pfam" id="PF01960">
    <property type="entry name" value="ArgJ"/>
    <property type="match status" value="1"/>
</dbReference>
<gene>
    <name evidence="11" type="primary">argJ</name>
    <name evidence="12" type="ORF">BXY66_3613</name>
</gene>
<feature type="binding site" evidence="11">
    <location>
        <position position="408"/>
    </location>
    <ligand>
        <name>substrate</name>
    </ligand>
</feature>
<dbReference type="InterPro" id="IPR016117">
    <property type="entry name" value="ArgJ-like_dom_sf"/>
</dbReference>
<evidence type="ECO:0000313" key="13">
    <source>
        <dbReference type="Proteomes" id="UP000295673"/>
    </source>
</evidence>
<evidence type="ECO:0000256" key="6">
    <source>
        <dbReference type="ARBA" id="ARBA00022605"/>
    </source>
</evidence>
<feature type="site" description="Involved in the stabilization of negative charge on the oxyanion by the formation of the oxyanion hole" evidence="11">
    <location>
        <position position="125"/>
    </location>
</feature>
<evidence type="ECO:0000256" key="2">
    <source>
        <dbReference type="ARBA" id="ARBA00006774"/>
    </source>
</evidence>
<comment type="catalytic activity">
    <reaction evidence="11">
        <text>L-glutamate + acetyl-CoA = N-acetyl-L-glutamate + CoA + H(+)</text>
        <dbReference type="Rhea" id="RHEA:24292"/>
        <dbReference type="ChEBI" id="CHEBI:15378"/>
        <dbReference type="ChEBI" id="CHEBI:29985"/>
        <dbReference type="ChEBI" id="CHEBI:44337"/>
        <dbReference type="ChEBI" id="CHEBI:57287"/>
        <dbReference type="ChEBI" id="CHEBI:57288"/>
        <dbReference type="EC" id="2.3.1.1"/>
    </reaction>
</comment>
<evidence type="ECO:0000256" key="9">
    <source>
        <dbReference type="ARBA" id="ARBA00023268"/>
    </source>
</evidence>
<feature type="chain" id="PRO_5023256460" description="Arginine biosynthesis bifunctional protein ArgJ beta chain" evidence="11">
    <location>
        <begin position="199"/>
        <end position="408"/>
    </location>
</feature>
<evidence type="ECO:0000256" key="1">
    <source>
        <dbReference type="ARBA" id="ARBA00004496"/>
    </source>
</evidence>
<dbReference type="SUPFAM" id="SSF56266">
    <property type="entry name" value="DmpA/ArgJ-like"/>
    <property type="match status" value="1"/>
</dbReference>
<dbReference type="OrthoDB" id="9804242at2"/>
<comment type="function">
    <text evidence="11">Catalyzes two activities which are involved in the cyclic version of arginine biosynthesis: the synthesis of N-acetylglutamate from glutamate and acetyl-CoA as the acetyl donor, and of ornithine by transacetylation between N(2)-acetylornithine and glutamate.</text>
</comment>
<organism evidence="12 13">
    <name type="scientific">Shimia isoporae</name>
    <dbReference type="NCBI Taxonomy" id="647720"/>
    <lineage>
        <taxon>Bacteria</taxon>
        <taxon>Pseudomonadati</taxon>
        <taxon>Pseudomonadota</taxon>
        <taxon>Alphaproteobacteria</taxon>
        <taxon>Rhodobacterales</taxon>
        <taxon>Roseobacteraceae</taxon>
    </lineage>
</organism>
<comment type="subcellular location">
    <subcellularLocation>
        <location evidence="1 11">Cytoplasm</location>
    </subcellularLocation>
</comment>
<proteinExistence type="inferred from homology"/>
<accession>A0A4R1N1C2</accession>
<feature type="site" description="Cleavage; by autolysis" evidence="11">
    <location>
        <begin position="198"/>
        <end position="199"/>
    </location>
</feature>
<comment type="subunit">
    <text evidence="3 11">Heterotetramer of two alpha and two beta chains.</text>
</comment>
<dbReference type="Gene3D" id="3.10.20.340">
    <property type="entry name" value="ArgJ beta chain, C-terminal domain"/>
    <property type="match status" value="1"/>
</dbReference>
<dbReference type="EMBL" id="SMGR01000004">
    <property type="protein sequence ID" value="TCK99909.1"/>
    <property type="molecule type" value="Genomic_DNA"/>
</dbReference>
<dbReference type="EC" id="2.3.1.1" evidence="11"/>
<dbReference type="Gene3D" id="3.60.70.12">
    <property type="entry name" value="L-amino peptidase D-ALA esterase/amidase"/>
    <property type="match status" value="1"/>
</dbReference>
<dbReference type="UniPathway" id="UPA00068">
    <property type="reaction ID" value="UER00106"/>
</dbReference>
<dbReference type="Proteomes" id="UP000295673">
    <property type="component" value="Unassembled WGS sequence"/>
</dbReference>
<sequence length="408" mass="42647">MAEISHVSPLAPGTFPELPEIKGARFASVAAGVKYSDRLDVMLAHLAPGTVMTGVFTKSATRSAAVLDCQEKIGVDNDKGAAILVNAGNANAFTGKNGVSATKAVTNAVAKALQLPENRVFSSSTGVIGEPLPHDRITSKLAELTNTLSEDGLASAAEAIRTTDTFSKGAYRTIFTPNGPVKIAGIAKGSGMIAPDMATMLVYIFTDGKIARPALQAMLSDLNEKTFNSITVDSDTSTSDTLLLAATGQSGVDVEGDDKFRDALHQVMLELAHLVVRDGEGATKFVEIEVTGAASSPDARTHALAIANSPLVKTAIAGEDPNWGRVVMAIGKSGAGADRDRLTIRFGDILVAEAGWVSPSYTEEAGAQYMTNETIKISVDLGLGEGLSTVWTCDLTHGYITINADYRS</sequence>
<dbReference type="GO" id="GO:0004358">
    <property type="term" value="F:L-glutamate N-acetyltransferase activity, acting on acetyl-L-ornithine as donor"/>
    <property type="evidence" value="ECO:0007669"/>
    <property type="project" value="UniProtKB-UniRule"/>
</dbReference>
<dbReference type="InterPro" id="IPR002813">
    <property type="entry name" value="Arg_biosynth_ArgJ"/>
</dbReference>
<evidence type="ECO:0000256" key="8">
    <source>
        <dbReference type="ARBA" id="ARBA00022813"/>
    </source>
</evidence>
<dbReference type="EC" id="2.3.1.35" evidence="11"/>
<comment type="caution">
    <text evidence="12">The sequence shown here is derived from an EMBL/GenBank/DDBJ whole genome shotgun (WGS) entry which is preliminary data.</text>
</comment>
<dbReference type="FunFam" id="3.60.70.12:FF:000001">
    <property type="entry name" value="Arginine biosynthesis bifunctional protein ArgJ, chloroplastic"/>
    <property type="match status" value="1"/>
</dbReference>
<dbReference type="InterPro" id="IPR042195">
    <property type="entry name" value="ArgJ_beta_C"/>
</dbReference>
<feature type="active site" description="Nucleophile" evidence="11">
    <location>
        <position position="199"/>
    </location>
</feature>